<feature type="transmembrane region" description="Helical" evidence="1">
    <location>
        <begin position="7"/>
        <end position="25"/>
    </location>
</feature>
<protein>
    <submittedName>
        <fullName evidence="2">Uncharacterized protein</fullName>
    </submittedName>
</protein>
<keyword evidence="1" id="KW-0812">Transmembrane</keyword>
<dbReference type="AlphaFoldDB" id="A0A9Q9F983"/>
<evidence type="ECO:0000313" key="2">
    <source>
        <dbReference type="EMBL" id="UTX43026.1"/>
    </source>
</evidence>
<evidence type="ECO:0000313" key="3">
    <source>
        <dbReference type="Proteomes" id="UP001059546"/>
    </source>
</evidence>
<sequence>MASAKLLMVASTMAYGYVFYTLVIKPLFYDPTVAEDILIALSSIILSSIFLIHAVLGFDEEKTKPMQQGS</sequence>
<organism evidence="2 3">
    <name type="scientific">Encephalitozoon hellem</name>
    <name type="common">Microsporidian parasite</name>
    <dbReference type="NCBI Taxonomy" id="27973"/>
    <lineage>
        <taxon>Eukaryota</taxon>
        <taxon>Fungi</taxon>
        <taxon>Fungi incertae sedis</taxon>
        <taxon>Microsporidia</taxon>
        <taxon>Unikaryonidae</taxon>
        <taxon>Encephalitozoon</taxon>
    </lineage>
</organism>
<keyword evidence="1" id="KW-1133">Transmembrane helix</keyword>
<dbReference type="EMBL" id="CP075150">
    <property type="protein sequence ID" value="UTX43026.1"/>
    <property type="molecule type" value="Genomic_DNA"/>
</dbReference>
<proteinExistence type="predicted"/>
<reference evidence="2" key="1">
    <citation type="submission" date="2021-05" db="EMBL/GenBank/DDBJ databases">
        <title>Encephalitozoon hellem ATCC 50604 Complete Genome.</title>
        <authorList>
            <person name="Mascarenhas dos Santos A.C."/>
            <person name="Julian A.T."/>
            <person name="Pombert J.-F."/>
        </authorList>
    </citation>
    <scope>NUCLEOTIDE SEQUENCE</scope>
    <source>
        <strain evidence="2">ATCC 50604</strain>
    </source>
</reference>
<dbReference type="Proteomes" id="UP001059546">
    <property type="component" value="Chromosome IV"/>
</dbReference>
<feature type="transmembrane region" description="Helical" evidence="1">
    <location>
        <begin position="37"/>
        <end position="58"/>
    </location>
</feature>
<keyword evidence="1" id="KW-0472">Membrane</keyword>
<gene>
    <name evidence="2" type="ORF">GPU96_04g07590</name>
</gene>
<name>A0A9Q9F983_ENCHE</name>
<evidence type="ECO:0000256" key="1">
    <source>
        <dbReference type="SAM" id="Phobius"/>
    </source>
</evidence>
<accession>A0A9Q9F983</accession>